<evidence type="ECO:0000313" key="3">
    <source>
        <dbReference type="Proteomes" id="UP001527052"/>
    </source>
</evidence>
<keyword evidence="1" id="KW-1133">Transmembrane helix</keyword>
<feature type="transmembrane region" description="Helical" evidence="1">
    <location>
        <begin position="6"/>
        <end position="25"/>
    </location>
</feature>
<dbReference type="Proteomes" id="UP001527052">
    <property type="component" value="Unassembled WGS sequence"/>
</dbReference>
<dbReference type="RefSeq" id="WP_268635627.1">
    <property type="nucleotide sequence ID" value="NZ_JAMDLZ010000001.1"/>
</dbReference>
<sequence>MKKGVILIILILVIGIISGIGYYVWDKNAKEKTYSSELNTLLDEIEISTNESAIIGATYQKYWGEIIDRSIPASTISKALNISEDEIKPFLNYSNTAYFGGGYGNGLEKGNFNTMLAIVKSAKSKETSIVLENYDSITNKLSKLKNPPKKFESDYQTIIDLYEVYNSFVSLSTQPVGSYIEYSKNINSTYESLQSKIKTAKIHIQ</sequence>
<proteinExistence type="predicted"/>
<name>A0ABT4EI92_9BACI</name>
<comment type="caution">
    <text evidence="2">The sequence shown here is derived from an EMBL/GenBank/DDBJ whole genome shotgun (WGS) entry which is preliminary data.</text>
</comment>
<evidence type="ECO:0000256" key="1">
    <source>
        <dbReference type="SAM" id="Phobius"/>
    </source>
</evidence>
<accession>A0ABT4EI92</accession>
<keyword evidence="1" id="KW-0812">Transmembrane</keyword>
<reference evidence="2 3" key="1">
    <citation type="submission" date="2022-05" db="EMBL/GenBank/DDBJ databases">
        <title>Genome Sequencing of Bee-Associated Microbes.</title>
        <authorList>
            <person name="Dunlap C."/>
        </authorList>
    </citation>
    <scope>NUCLEOTIDE SEQUENCE [LARGE SCALE GENOMIC DNA]</scope>
    <source>
        <strain evidence="2 3">NRRL BD-083</strain>
    </source>
</reference>
<dbReference type="EMBL" id="JAMDLZ010000001">
    <property type="protein sequence ID" value="MCY9545360.1"/>
    <property type="molecule type" value="Genomic_DNA"/>
</dbReference>
<protein>
    <submittedName>
        <fullName evidence="2">Uncharacterized protein</fullName>
    </submittedName>
</protein>
<keyword evidence="3" id="KW-1185">Reference proteome</keyword>
<evidence type="ECO:0000313" key="2">
    <source>
        <dbReference type="EMBL" id="MCY9545360.1"/>
    </source>
</evidence>
<keyword evidence="1" id="KW-0472">Membrane</keyword>
<organism evidence="2 3">
    <name type="scientific">Lysinibacillus xylanilyticus</name>
    <dbReference type="NCBI Taxonomy" id="582475"/>
    <lineage>
        <taxon>Bacteria</taxon>
        <taxon>Bacillati</taxon>
        <taxon>Bacillota</taxon>
        <taxon>Bacilli</taxon>
        <taxon>Bacillales</taxon>
        <taxon>Bacillaceae</taxon>
        <taxon>Lysinibacillus</taxon>
    </lineage>
</organism>
<gene>
    <name evidence="2" type="ORF">M5W82_00180</name>
</gene>